<dbReference type="InParanoid" id="A0A1V9XX31"/>
<dbReference type="Proteomes" id="UP000192247">
    <property type="component" value="Unassembled WGS sequence"/>
</dbReference>
<proteinExistence type="predicted"/>
<dbReference type="OrthoDB" id="6509156at2759"/>
<feature type="non-terminal residue" evidence="1">
    <location>
        <position position="594"/>
    </location>
</feature>
<evidence type="ECO:0000313" key="2">
    <source>
        <dbReference type="Proteomes" id="UP000192247"/>
    </source>
</evidence>
<name>A0A1V9XX31_9ACAR</name>
<keyword evidence="2" id="KW-1185">Reference proteome</keyword>
<evidence type="ECO:0000313" key="1">
    <source>
        <dbReference type="EMBL" id="OQR78054.1"/>
    </source>
</evidence>
<accession>A0A1V9XX31</accession>
<dbReference type="EMBL" id="MNPL01002681">
    <property type="protein sequence ID" value="OQR78054.1"/>
    <property type="molecule type" value="Genomic_DNA"/>
</dbReference>
<dbReference type="AlphaFoldDB" id="A0A1V9XX31"/>
<gene>
    <name evidence="1" type="ORF">BIW11_02803</name>
</gene>
<protein>
    <submittedName>
        <fullName evidence="1">Uncharacterized protein</fullName>
    </submittedName>
</protein>
<comment type="caution">
    <text evidence="1">The sequence shown here is derived from an EMBL/GenBank/DDBJ whole genome shotgun (WGS) entry which is preliminary data.</text>
</comment>
<sequence>MQLLVQWLRGPGASPVEVKSTLLAHLHQPGIGVARSYYEEVCQCAKRFLGSRGERAEGLALLDLVLDHLPDGVLSQDIVYFMKQLITLSANESFQPACFTLLHRLILRLRSLKYIQRDMNTEVFPPLAQMLTRRLAVVPASPNLLALTRATFAHFGKMCLANRDQFERFLFKQLVAAERHDVKSGQGVVSTLAALSQCYVDPAMRHDVQSKHLDMLIRSCLLTEQAFLVSGVGHCDPSQLQNTIYAVADEPLFPSAAGVAAHVDLRMVLWKRLLLQLDAVEAILASPSAKDIKQKHLLMLINQMVMCAQTDEHLLFLRPTLIYRAIRIARQLISGVRTHKMLLANARLADFFLHVLDVAHQTDPIDMSMLRADIYDTIAVWIRNLCPSSLMGRGEALLRIVNMASKDIAAACDPDAVITRGAEQRCAAALALQRAIVLGYGDRDSDLVRQMLLKLIPATVRLTRPLAGALLTSPLCRRRLYDLLASFVVAPNPGLMPPTAEITDVVREGLRDDVYEVREVCDIHYRILCNTLQPLECGFSLSYSHAMHEHNRMVRRLELTRSERSRSAEVQTDDGTLFPPTMADKSVAAMIVVP</sequence>
<reference evidence="1 2" key="1">
    <citation type="journal article" date="2017" name="Gigascience">
        <title>Draft genome of the honey bee ectoparasitic mite, Tropilaelaps mercedesae, is shaped by the parasitic life history.</title>
        <authorList>
            <person name="Dong X."/>
            <person name="Armstrong S.D."/>
            <person name="Xia D."/>
            <person name="Makepeace B.L."/>
            <person name="Darby A.C."/>
            <person name="Kadowaki T."/>
        </authorList>
    </citation>
    <scope>NUCLEOTIDE SEQUENCE [LARGE SCALE GENOMIC DNA]</scope>
    <source>
        <strain evidence="1">Wuxi-XJTLU</strain>
    </source>
</reference>
<organism evidence="1 2">
    <name type="scientific">Tropilaelaps mercedesae</name>
    <dbReference type="NCBI Taxonomy" id="418985"/>
    <lineage>
        <taxon>Eukaryota</taxon>
        <taxon>Metazoa</taxon>
        <taxon>Ecdysozoa</taxon>
        <taxon>Arthropoda</taxon>
        <taxon>Chelicerata</taxon>
        <taxon>Arachnida</taxon>
        <taxon>Acari</taxon>
        <taxon>Parasitiformes</taxon>
        <taxon>Mesostigmata</taxon>
        <taxon>Gamasina</taxon>
        <taxon>Dermanyssoidea</taxon>
        <taxon>Laelapidae</taxon>
        <taxon>Tropilaelaps</taxon>
    </lineage>
</organism>